<dbReference type="AlphaFoldDB" id="A0AAD5BEQ6"/>
<dbReference type="InterPro" id="IPR024041">
    <property type="entry name" value="NH4_transpt_AmtB-like_dom"/>
</dbReference>
<keyword evidence="7" id="KW-0924">Ammonia transport</keyword>
<evidence type="ECO:0000256" key="4">
    <source>
        <dbReference type="ARBA" id="ARBA00022692"/>
    </source>
</evidence>
<keyword evidence="6 9" id="KW-0472">Membrane</keyword>
<feature type="transmembrane region" description="Helical" evidence="9">
    <location>
        <begin position="115"/>
        <end position="136"/>
    </location>
</feature>
<evidence type="ECO:0000256" key="3">
    <source>
        <dbReference type="ARBA" id="ARBA00022448"/>
    </source>
</evidence>
<organism evidence="11 12">
    <name type="scientific">Candida theae</name>
    <dbReference type="NCBI Taxonomy" id="1198502"/>
    <lineage>
        <taxon>Eukaryota</taxon>
        <taxon>Fungi</taxon>
        <taxon>Dikarya</taxon>
        <taxon>Ascomycota</taxon>
        <taxon>Saccharomycotina</taxon>
        <taxon>Pichiomycetes</taxon>
        <taxon>Debaryomycetaceae</taxon>
        <taxon>Candida/Lodderomyces clade</taxon>
        <taxon>Candida</taxon>
    </lineage>
</organism>
<keyword evidence="5 9" id="KW-1133">Transmembrane helix</keyword>
<feature type="compositionally biased region" description="Basic and acidic residues" evidence="8">
    <location>
        <begin position="291"/>
        <end position="300"/>
    </location>
</feature>
<reference evidence="11 12" key="1">
    <citation type="journal article" date="2022" name="DNA Res.">
        <title>Genome analysis of five recently described species of the CUG-Ser clade uncovers Candida theae as a new hybrid lineage with pathogenic potential in the Candida parapsilosis species complex.</title>
        <authorList>
            <person name="Mixao V."/>
            <person name="Del Olmo V."/>
            <person name="Hegedusova E."/>
            <person name="Saus E."/>
            <person name="Pryszcz L."/>
            <person name="Cillingova A."/>
            <person name="Nosek J."/>
            <person name="Gabaldon T."/>
        </authorList>
    </citation>
    <scope>NUCLEOTIDE SEQUENCE [LARGE SCALE GENOMIC DNA]</scope>
    <source>
        <strain evidence="11 12">CBS 12239</strain>
    </source>
</reference>
<dbReference type="PANTHER" id="PTHR43029:SF10">
    <property type="entry name" value="AMMONIUM TRANSPORTER MEP2"/>
    <property type="match status" value="1"/>
</dbReference>
<keyword evidence="3" id="KW-0813">Transport</keyword>
<keyword evidence="4 9" id="KW-0812">Transmembrane</keyword>
<feature type="region of interest" description="Disordered" evidence="8">
    <location>
        <begin position="277"/>
        <end position="300"/>
    </location>
</feature>
<dbReference type="Gene3D" id="1.10.3430.10">
    <property type="entry name" value="Ammonium transporter AmtB like domains"/>
    <property type="match status" value="1"/>
</dbReference>
<evidence type="ECO:0000256" key="9">
    <source>
        <dbReference type="SAM" id="Phobius"/>
    </source>
</evidence>
<dbReference type="GO" id="GO:0008519">
    <property type="term" value="F:ammonium channel activity"/>
    <property type="evidence" value="ECO:0007669"/>
    <property type="project" value="InterPro"/>
</dbReference>
<evidence type="ECO:0000313" key="11">
    <source>
        <dbReference type="EMBL" id="KAI5958031.1"/>
    </source>
</evidence>
<dbReference type="PANTHER" id="PTHR43029">
    <property type="entry name" value="AMMONIUM TRANSPORTER MEP2"/>
    <property type="match status" value="1"/>
</dbReference>
<feature type="transmembrane region" description="Helical" evidence="9">
    <location>
        <begin position="6"/>
        <end position="25"/>
    </location>
</feature>
<feature type="region of interest" description="Disordered" evidence="8">
    <location>
        <begin position="199"/>
        <end position="218"/>
    </location>
</feature>
<evidence type="ECO:0000256" key="6">
    <source>
        <dbReference type="ARBA" id="ARBA00023136"/>
    </source>
</evidence>
<feature type="domain" description="Ammonium transporter AmtB-like" evidence="10">
    <location>
        <begin position="52"/>
        <end position="191"/>
    </location>
</feature>
<dbReference type="InterPro" id="IPR001905">
    <property type="entry name" value="Ammonium_transpt"/>
</dbReference>
<dbReference type="RefSeq" id="XP_051608666.1">
    <property type="nucleotide sequence ID" value="XM_051752195.1"/>
</dbReference>
<dbReference type="Proteomes" id="UP001204833">
    <property type="component" value="Unassembled WGS sequence"/>
</dbReference>
<proteinExistence type="inferred from homology"/>
<comment type="similarity">
    <text evidence="2">Belongs to the ammonia transporter channel (TC 1.A.11.2) family.</text>
</comment>
<comment type="subcellular location">
    <subcellularLocation>
        <location evidence="1">Membrane</location>
        <topology evidence="1">Multi-pass membrane protein</topology>
    </subcellularLocation>
</comment>
<dbReference type="GeneID" id="76150898"/>
<evidence type="ECO:0000259" key="10">
    <source>
        <dbReference type="Pfam" id="PF00909"/>
    </source>
</evidence>
<evidence type="ECO:0000256" key="2">
    <source>
        <dbReference type="ARBA" id="ARBA00005887"/>
    </source>
</evidence>
<accession>A0AAD5BEQ6</accession>
<keyword evidence="12" id="KW-1185">Reference proteome</keyword>
<evidence type="ECO:0000313" key="12">
    <source>
        <dbReference type="Proteomes" id="UP001204833"/>
    </source>
</evidence>
<evidence type="ECO:0000256" key="1">
    <source>
        <dbReference type="ARBA" id="ARBA00004141"/>
    </source>
</evidence>
<feature type="transmembrane region" description="Helical" evidence="9">
    <location>
        <begin position="156"/>
        <end position="179"/>
    </location>
</feature>
<feature type="transmembrane region" description="Helical" evidence="9">
    <location>
        <begin position="85"/>
        <end position="103"/>
    </location>
</feature>
<evidence type="ECO:0000256" key="7">
    <source>
        <dbReference type="ARBA" id="ARBA00023177"/>
    </source>
</evidence>
<dbReference type="InterPro" id="IPR029020">
    <property type="entry name" value="Ammonium/urea_transptr"/>
</dbReference>
<dbReference type="Pfam" id="PF00909">
    <property type="entry name" value="Ammonium_transp"/>
    <property type="match status" value="1"/>
</dbReference>
<dbReference type="GO" id="GO:0005886">
    <property type="term" value="C:plasma membrane"/>
    <property type="evidence" value="ECO:0007669"/>
    <property type="project" value="TreeGrafter"/>
</dbReference>
<sequence>MPIVLSTILASSSAAIVWIAMDFAFSKEILNVEEGRGVSVDDSSVPQIIPLTKRKISMISVTSGIVSGLVVVTPGGGYISSNNDFWKSIIFGVAGAVFSNLSTRLKYYFQIDDALDVFAIHGVAGIVGSLLTGIFADNLYASKGGWVSGHWKQFGIQLLGLVVTGAYVFVLTVFFLYIIDLIPGFHLRIDKNFNRRERQKKQVRKEQPNAELESQASAFTNEKLSKQEQDYWESVELLGSDNYEFSGEYMMDFIEFIKVIRPEDYVENEEILLSNNESVGVHNSGNQYHQNEGECNQRKN</sequence>
<name>A0AAD5BEQ6_9ASCO</name>
<feature type="compositionally biased region" description="Polar residues" evidence="8">
    <location>
        <begin position="281"/>
        <end position="290"/>
    </location>
</feature>
<comment type="caution">
    <text evidence="11">The sequence shown here is derived from an EMBL/GenBank/DDBJ whole genome shotgun (WGS) entry which is preliminary data.</text>
</comment>
<dbReference type="SUPFAM" id="SSF111352">
    <property type="entry name" value="Ammonium transporter"/>
    <property type="match status" value="1"/>
</dbReference>
<feature type="transmembrane region" description="Helical" evidence="9">
    <location>
        <begin position="56"/>
        <end position="79"/>
    </location>
</feature>
<gene>
    <name evidence="11" type="ORF">KGF57_002839</name>
</gene>
<protein>
    <recommendedName>
        <fullName evidence="10">Ammonium transporter AmtB-like domain-containing protein</fullName>
    </recommendedName>
</protein>
<evidence type="ECO:0000256" key="8">
    <source>
        <dbReference type="SAM" id="MobiDB-lite"/>
    </source>
</evidence>
<evidence type="ECO:0000256" key="5">
    <source>
        <dbReference type="ARBA" id="ARBA00022989"/>
    </source>
</evidence>
<dbReference type="EMBL" id="JAIHNG010000119">
    <property type="protein sequence ID" value="KAI5958031.1"/>
    <property type="molecule type" value="Genomic_DNA"/>
</dbReference>